<organism evidence="1 2">
    <name type="scientific">Artomyces pyxidatus</name>
    <dbReference type="NCBI Taxonomy" id="48021"/>
    <lineage>
        <taxon>Eukaryota</taxon>
        <taxon>Fungi</taxon>
        <taxon>Dikarya</taxon>
        <taxon>Basidiomycota</taxon>
        <taxon>Agaricomycotina</taxon>
        <taxon>Agaricomycetes</taxon>
        <taxon>Russulales</taxon>
        <taxon>Auriscalpiaceae</taxon>
        <taxon>Artomyces</taxon>
    </lineage>
</organism>
<evidence type="ECO:0000313" key="1">
    <source>
        <dbReference type="EMBL" id="KAI0063968.1"/>
    </source>
</evidence>
<name>A0ACB8T756_9AGAM</name>
<sequence>MLSTWRDLAVWAPSVASRLTVHTCMCRTCCIAAPTRPALSTPSASSKHPIERDTHDPYRAHPDRTWPYILLDSHALVKKPRKAQHANPCRKY</sequence>
<comment type="caution">
    <text evidence="1">The sequence shown here is derived from an EMBL/GenBank/DDBJ whole genome shotgun (WGS) entry which is preliminary data.</text>
</comment>
<gene>
    <name evidence="1" type="ORF">BV25DRAFT_325172</name>
</gene>
<proteinExistence type="predicted"/>
<keyword evidence="2" id="KW-1185">Reference proteome</keyword>
<accession>A0ACB8T756</accession>
<evidence type="ECO:0000313" key="2">
    <source>
        <dbReference type="Proteomes" id="UP000814140"/>
    </source>
</evidence>
<dbReference type="Proteomes" id="UP000814140">
    <property type="component" value="Unassembled WGS sequence"/>
</dbReference>
<reference evidence="1" key="1">
    <citation type="submission" date="2021-03" db="EMBL/GenBank/DDBJ databases">
        <authorList>
            <consortium name="DOE Joint Genome Institute"/>
            <person name="Ahrendt S."/>
            <person name="Looney B.P."/>
            <person name="Miyauchi S."/>
            <person name="Morin E."/>
            <person name="Drula E."/>
            <person name="Courty P.E."/>
            <person name="Chicoki N."/>
            <person name="Fauchery L."/>
            <person name="Kohler A."/>
            <person name="Kuo A."/>
            <person name="Labutti K."/>
            <person name="Pangilinan J."/>
            <person name="Lipzen A."/>
            <person name="Riley R."/>
            <person name="Andreopoulos W."/>
            <person name="He G."/>
            <person name="Johnson J."/>
            <person name="Barry K.W."/>
            <person name="Grigoriev I.V."/>
            <person name="Nagy L."/>
            <person name="Hibbett D."/>
            <person name="Henrissat B."/>
            <person name="Matheny P.B."/>
            <person name="Labbe J."/>
            <person name="Martin F."/>
        </authorList>
    </citation>
    <scope>NUCLEOTIDE SEQUENCE</scope>
    <source>
        <strain evidence="1">HHB10654</strain>
    </source>
</reference>
<protein>
    <submittedName>
        <fullName evidence="1">Uncharacterized protein</fullName>
    </submittedName>
</protein>
<dbReference type="EMBL" id="MU277200">
    <property type="protein sequence ID" value="KAI0063968.1"/>
    <property type="molecule type" value="Genomic_DNA"/>
</dbReference>
<reference evidence="1" key="2">
    <citation type="journal article" date="2022" name="New Phytol.">
        <title>Evolutionary transition to the ectomycorrhizal habit in the genomes of a hyperdiverse lineage of mushroom-forming fungi.</title>
        <authorList>
            <person name="Looney B."/>
            <person name="Miyauchi S."/>
            <person name="Morin E."/>
            <person name="Drula E."/>
            <person name="Courty P.E."/>
            <person name="Kohler A."/>
            <person name="Kuo A."/>
            <person name="LaButti K."/>
            <person name="Pangilinan J."/>
            <person name="Lipzen A."/>
            <person name="Riley R."/>
            <person name="Andreopoulos W."/>
            <person name="He G."/>
            <person name="Johnson J."/>
            <person name="Nolan M."/>
            <person name="Tritt A."/>
            <person name="Barry K.W."/>
            <person name="Grigoriev I.V."/>
            <person name="Nagy L.G."/>
            <person name="Hibbett D."/>
            <person name="Henrissat B."/>
            <person name="Matheny P.B."/>
            <person name="Labbe J."/>
            <person name="Martin F.M."/>
        </authorList>
    </citation>
    <scope>NUCLEOTIDE SEQUENCE</scope>
    <source>
        <strain evidence="1">HHB10654</strain>
    </source>
</reference>